<reference evidence="2" key="1">
    <citation type="journal article" date="2014" name="Science">
        <title>Ancient hybridizations among the ancestral genomes of bread wheat.</title>
        <authorList>
            <consortium name="International Wheat Genome Sequencing Consortium,"/>
            <person name="Marcussen T."/>
            <person name="Sandve S.R."/>
            <person name="Heier L."/>
            <person name="Spannagl M."/>
            <person name="Pfeifer M."/>
            <person name="Jakobsen K.S."/>
            <person name="Wulff B.B."/>
            <person name="Steuernagel B."/>
            <person name="Mayer K.F."/>
            <person name="Olsen O.A."/>
        </authorList>
    </citation>
    <scope>NUCLEOTIDE SEQUENCE [LARGE SCALE GENOMIC DNA]</scope>
    <source>
        <strain evidence="2">cv. AL8/78</strain>
    </source>
</reference>
<keyword evidence="2" id="KW-1185">Reference proteome</keyword>
<evidence type="ECO:0000313" key="1">
    <source>
        <dbReference type="EnsemblPlants" id="AET7Gv20279600.3"/>
    </source>
</evidence>
<organism evidence="1 2">
    <name type="scientific">Aegilops tauschii subsp. strangulata</name>
    <name type="common">Goatgrass</name>
    <dbReference type="NCBI Taxonomy" id="200361"/>
    <lineage>
        <taxon>Eukaryota</taxon>
        <taxon>Viridiplantae</taxon>
        <taxon>Streptophyta</taxon>
        <taxon>Embryophyta</taxon>
        <taxon>Tracheophyta</taxon>
        <taxon>Spermatophyta</taxon>
        <taxon>Magnoliopsida</taxon>
        <taxon>Liliopsida</taxon>
        <taxon>Poales</taxon>
        <taxon>Poaceae</taxon>
        <taxon>BOP clade</taxon>
        <taxon>Pooideae</taxon>
        <taxon>Triticodae</taxon>
        <taxon>Triticeae</taxon>
        <taxon>Triticinae</taxon>
        <taxon>Aegilops</taxon>
    </lineage>
</organism>
<name>A0A453QQS5_AEGTS</name>
<dbReference type="EnsemblPlants" id="AET7Gv20279600.3">
    <property type="protein sequence ID" value="AET7Gv20279600.3"/>
    <property type="gene ID" value="AET7Gv20279600"/>
</dbReference>
<protein>
    <submittedName>
        <fullName evidence="1">Uncharacterized protein</fullName>
    </submittedName>
</protein>
<evidence type="ECO:0000313" key="2">
    <source>
        <dbReference type="Proteomes" id="UP000015105"/>
    </source>
</evidence>
<dbReference type="Gramene" id="AET7Gv20279600.3">
    <property type="protein sequence ID" value="AET7Gv20279600.3"/>
    <property type="gene ID" value="AET7Gv20279600"/>
</dbReference>
<reference evidence="1" key="3">
    <citation type="journal article" date="2017" name="Nature">
        <title>Genome sequence of the progenitor of the wheat D genome Aegilops tauschii.</title>
        <authorList>
            <person name="Luo M.C."/>
            <person name="Gu Y.Q."/>
            <person name="Puiu D."/>
            <person name="Wang H."/>
            <person name="Twardziok S.O."/>
            <person name="Deal K.R."/>
            <person name="Huo N."/>
            <person name="Zhu T."/>
            <person name="Wang L."/>
            <person name="Wang Y."/>
            <person name="McGuire P.E."/>
            <person name="Liu S."/>
            <person name="Long H."/>
            <person name="Ramasamy R.K."/>
            <person name="Rodriguez J.C."/>
            <person name="Van S.L."/>
            <person name="Yuan L."/>
            <person name="Wang Z."/>
            <person name="Xia Z."/>
            <person name="Xiao L."/>
            <person name="Anderson O.D."/>
            <person name="Ouyang S."/>
            <person name="Liang Y."/>
            <person name="Zimin A.V."/>
            <person name="Pertea G."/>
            <person name="Qi P."/>
            <person name="Bennetzen J.L."/>
            <person name="Dai X."/>
            <person name="Dawson M.W."/>
            <person name="Muller H.G."/>
            <person name="Kugler K."/>
            <person name="Rivarola-Duarte L."/>
            <person name="Spannagl M."/>
            <person name="Mayer K.F.X."/>
            <person name="Lu F.H."/>
            <person name="Bevan M.W."/>
            <person name="Leroy P."/>
            <person name="Li P."/>
            <person name="You F.M."/>
            <person name="Sun Q."/>
            <person name="Liu Z."/>
            <person name="Lyons E."/>
            <person name="Wicker T."/>
            <person name="Salzberg S.L."/>
            <person name="Devos K.M."/>
            <person name="Dvorak J."/>
        </authorList>
    </citation>
    <scope>NUCLEOTIDE SEQUENCE [LARGE SCALE GENOMIC DNA]</scope>
    <source>
        <strain evidence="1">cv. AL8/78</strain>
    </source>
</reference>
<reference evidence="2" key="2">
    <citation type="journal article" date="2017" name="Nat. Plants">
        <title>The Aegilops tauschii genome reveals multiple impacts of transposons.</title>
        <authorList>
            <person name="Zhao G."/>
            <person name="Zou C."/>
            <person name="Li K."/>
            <person name="Wang K."/>
            <person name="Li T."/>
            <person name="Gao L."/>
            <person name="Zhang X."/>
            <person name="Wang H."/>
            <person name="Yang Z."/>
            <person name="Liu X."/>
            <person name="Jiang W."/>
            <person name="Mao L."/>
            <person name="Kong X."/>
            <person name="Jiao Y."/>
            <person name="Jia J."/>
        </authorList>
    </citation>
    <scope>NUCLEOTIDE SEQUENCE [LARGE SCALE GENOMIC DNA]</scope>
    <source>
        <strain evidence="2">cv. AL8/78</strain>
    </source>
</reference>
<proteinExistence type="predicted"/>
<dbReference type="AlphaFoldDB" id="A0A453QQS5"/>
<dbReference type="Proteomes" id="UP000015105">
    <property type="component" value="Chromosome 7D"/>
</dbReference>
<reference evidence="1" key="4">
    <citation type="submission" date="2019-03" db="UniProtKB">
        <authorList>
            <consortium name="EnsemblPlants"/>
        </authorList>
    </citation>
    <scope>IDENTIFICATION</scope>
</reference>
<accession>A0A453QQS5</accession>
<reference evidence="1" key="5">
    <citation type="journal article" date="2021" name="G3 (Bethesda)">
        <title>Aegilops tauschii genome assembly Aet v5.0 features greater sequence contiguity and improved annotation.</title>
        <authorList>
            <person name="Wang L."/>
            <person name="Zhu T."/>
            <person name="Rodriguez J.C."/>
            <person name="Deal K.R."/>
            <person name="Dubcovsky J."/>
            <person name="McGuire P.E."/>
            <person name="Lux T."/>
            <person name="Spannagl M."/>
            <person name="Mayer K.F.X."/>
            <person name="Baldrich P."/>
            <person name="Meyers B.C."/>
            <person name="Huo N."/>
            <person name="Gu Y.Q."/>
            <person name="Zhou H."/>
            <person name="Devos K.M."/>
            <person name="Bennetzen J.L."/>
            <person name="Unver T."/>
            <person name="Budak H."/>
            <person name="Gulick P.J."/>
            <person name="Galiba G."/>
            <person name="Kalapos B."/>
            <person name="Nelson D.R."/>
            <person name="Li P."/>
            <person name="You F.M."/>
            <person name="Luo M.C."/>
            <person name="Dvorak J."/>
        </authorList>
    </citation>
    <scope>NUCLEOTIDE SEQUENCE [LARGE SCALE GENOMIC DNA]</scope>
    <source>
        <strain evidence="1">cv. AL8/78</strain>
    </source>
</reference>
<sequence>RPSHTLSDNKRISKLPAYLKHTQHLTIPYGAHLEHTEISHGRFISDGGSKSHITHASFRKCTSRTAHSSQHNTQCIQTIQQGLHICSQRRLRPAASLPPSKFLDTLEWKACERSKT</sequence>